<sequence length="40" mass="4490">MSEDATPLKYLQKSMIKTRLKILEALLSPKSNIKEATLEG</sequence>
<dbReference type="AlphaFoldDB" id="A0A396H5A6"/>
<evidence type="ECO:0000313" key="1">
    <source>
        <dbReference type="EMBL" id="RHN48440.1"/>
    </source>
</evidence>
<reference evidence="1" key="1">
    <citation type="journal article" date="2018" name="Nat. Plants">
        <title>Whole-genome landscape of Medicago truncatula symbiotic genes.</title>
        <authorList>
            <person name="Pecrix Y."/>
            <person name="Gamas P."/>
            <person name="Carrere S."/>
        </authorList>
    </citation>
    <scope>NUCLEOTIDE SEQUENCE</scope>
    <source>
        <tissue evidence="1">Leaves</tissue>
    </source>
</reference>
<dbReference type="EMBL" id="PSQE01000007">
    <property type="protein sequence ID" value="RHN48440.1"/>
    <property type="molecule type" value="Genomic_DNA"/>
</dbReference>
<name>A0A396H5A6_MEDTR</name>
<protein>
    <submittedName>
        <fullName evidence="1">Uncharacterized protein</fullName>
    </submittedName>
</protein>
<organism evidence="1">
    <name type="scientific">Medicago truncatula</name>
    <name type="common">Barrel medic</name>
    <name type="synonym">Medicago tribuloides</name>
    <dbReference type="NCBI Taxonomy" id="3880"/>
    <lineage>
        <taxon>Eukaryota</taxon>
        <taxon>Viridiplantae</taxon>
        <taxon>Streptophyta</taxon>
        <taxon>Embryophyta</taxon>
        <taxon>Tracheophyta</taxon>
        <taxon>Spermatophyta</taxon>
        <taxon>Magnoliopsida</taxon>
        <taxon>eudicotyledons</taxon>
        <taxon>Gunneridae</taxon>
        <taxon>Pentapetalae</taxon>
        <taxon>rosids</taxon>
        <taxon>fabids</taxon>
        <taxon>Fabales</taxon>
        <taxon>Fabaceae</taxon>
        <taxon>Papilionoideae</taxon>
        <taxon>50 kb inversion clade</taxon>
        <taxon>NPAAA clade</taxon>
        <taxon>Hologalegina</taxon>
        <taxon>IRL clade</taxon>
        <taxon>Trifolieae</taxon>
        <taxon>Medicago</taxon>
    </lineage>
</organism>
<accession>A0A396H5A6</accession>
<gene>
    <name evidence="1" type="ORF">MtrunA17_Chr7g0263801</name>
</gene>
<dbReference type="Gramene" id="rna43156">
    <property type="protein sequence ID" value="RHN48440.1"/>
    <property type="gene ID" value="gene43156"/>
</dbReference>
<comment type="caution">
    <text evidence="1">The sequence shown here is derived from an EMBL/GenBank/DDBJ whole genome shotgun (WGS) entry which is preliminary data.</text>
</comment>
<proteinExistence type="predicted"/>
<dbReference type="Proteomes" id="UP000265566">
    <property type="component" value="Chromosome 7"/>
</dbReference>